<evidence type="ECO:0000313" key="3">
    <source>
        <dbReference type="Proteomes" id="UP000027238"/>
    </source>
</evidence>
<dbReference type="Proteomes" id="UP000027238">
    <property type="component" value="Unassembled WGS sequence"/>
</dbReference>
<keyword evidence="3" id="KW-1185">Reference proteome</keyword>
<protein>
    <submittedName>
        <fullName evidence="2">Uncharacterized protein</fullName>
    </submittedName>
</protein>
<feature type="region of interest" description="Disordered" evidence="1">
    <location>
        <begin position="250"/>
        <end position="277"/>
    </location>
</feature>
<dbReference type="STRING" id="1173701.A0A066X7Y1"/>
<evidence type="ECO:0000313" key="2">
    <source>
        <dbReference type="EMBL" id="KDN65238.1"/>
    </source>
</evidence>
<dbReference type="HOGENOM" id="CLU_1004772_0_0_1"/>
<accession>A0A066X7Y1</accession>
<dbReference type="EMBL" id="JMSE01001051">
    <property type="protein sequence ID" value="KDN65238.1"/>
    <property type="molecule type" value="Genomic_DNA"/>
</dbReference>
<organism evidence="2 3">
    <name type="scientific">Colletotrichum sublineola</name>
    <name type="common">Sorghum anthracnose fungus</name>
    <dbReference type="NCBI Taxonomy" id="1173701"/>
    <lineage>
        <taxon>Eukaryota</taxon>
        <taxon>Fungi</taxon>
        <taxon>Dikarya</taxon>
        <taxon>Ascomycota</taxon>
        <taxon>Pezizomycotina</taxon>
        <taxon>Sordariomycetes</taxon>
        <taxon>Hypocreomycetidae</taxon>
        <taxon>Glomerellales</taxon>
        <taxon>Glomerellaceae</taxon>
        <taxon>Colletotrichum</taxon>
        <taxon>Colletotrichum graminicola species complex</taxon>
    </lineage>
</organism>
<name>A0A066X7Y1_COLSU</name>
<evidence type="ECO:0000256" key="1">
    <source>
        <dbReference type="SAM" id="MobiDB-lite"/>
    </source>
</evidence>
<reference evidence="3" key="1">
    <citation type="journal article" date="2014" name="Genome Announc.">
        <title>Draft genome sequence of Colletotrichum sublineola, a destructive pathogen of cultivated sorghum.</title>
        <authorList>
            <person name="Baroncelli R."/>
            <person name="Sanz-Martin J.M."/>
            <person name="Rech G.E."/>
            <person name="Sukno S.A."/>
            <person name="Thon M.R."/>
        </authorList>
    </citation>
    <scope>NUCLEOTIDE SEQUENCE [LARGE SCALE GENOMIC DNA]</scope>
    <source>
        <strain evidence="3">TX430BB</strain>
    </source>
</reference>
<gene>
    <name evidence="2" type="ORF">CSUB01_02039</name>
</gene>
<feature type="compositionally biased region" description="Basic and acidic residues" evidence="1">
    <location>
        <begin position="257"/>
        <end position="277"/>
    </location>
</feature>
<comment type="caution">
    <text evidence="2">The sequence shown here is derived from an EMBL/GenBank/DDBJ whole genome shotgun (WGS) entry which is preliminary data.</text>
</comment>
<dbReference type="OrthoDB" id="73875at2759"/>
<dbReference type="AlphaFoldDB" id="A0A066X7Y1"/>
<sequence>MVTHVGVAVARVAILGLAKIGPGPTKAVYAAVYTILPESGPHMPFSRLGPAATTTTIVIVIVAAVNWPAAAEAKWRAAIVESGLLASTVRRVPLEGPGGDTDVVDEPGVGARFVKVRVPLPQLAGRQVKALVLCEAVIAGRDEFIGAALAGVIALRRVGWRGGFVRAQWRPCFAYRRKAFNIRHRDPPTTCFDSQAQNSLCFATFTWAPFLGNRPQGTSAVAEHGFRVLDDLQQQEGGDPDLDGQQFIDMGGNPTDGRSRDIIYDDNGPEPRTRIVV</sequence>
<proteinExistence type="predicted"/>